<dbReference type="InterPro" id="IPR001387">
    <property type="entry name" value="Cro/C1-type_HTH"/>
</dbReference>
<dbReference type="Pfam" id="PF15943">
    <property type="entry name" value="YdaS_toxin"/>
    <property type="match status" value="1"/>
</dbReference>
<name>A0AAQ0EQ49_ENTAS</name>
<dbReference type="InterPro" id="IPR010982">
    <property type="entry name" value="Lambda_DNA-bd_dom_sf"/>
</dbReference>
<dbReference type="InterPro" id="IPR031856">
    <property type="entry name" value="YdaS_toxin-like"/>
</dbReference>
<accession>A0AAQ0EQ49</accession>
<proteinExistence type="predicted"/>
<dbReference type="RefSeq" id="WP_072059165.1">
    <property type="nucleotide sequence ID" value="NZ_CP080107.1"/>
</dbReference>
<evidence type="ECO:0000313" key="1">
    <source>
        <dbReference type="EMBL" id="QYD25901.1"/>
    </source>
</evidence>
<dbReference type="Gene3D" id="1.10.260.40">
    <property type="entry name" value="lambda repressor-like DNA-binding domains"/>
    <property type="match status" value="1"/>
</dbReference>
<dbReference type="GO" id="GO:0003677">
    <property type="term" value="F:DNA binding"/>
    <property type="evidence" value="ECO:0007669"/>
    <property type="project" value="InterPro"/>
</dbReference>
<dbReference type="Proteomes" id="UP000826990">
    <property type="component" value="Chromosome"/>
</dbReference>
<evidence type="ECO:0000313" key="2">
    <source>
        <dbReference type="Proteomes" id="UP000826990"/>
    </source>
</evidence>
<dbReference type="CDD" id="cd00093">
    <property type="entry name" value="HTH_XRE"/>
    <property type="match status" value="1"/>
</dbReference>
<protein>
    <submittedName>
        <fullName evidence="1">Helix-turn-helix domain-containing protein</fullName>
    </submittedName>
</protein>
<organism evidence="1 2">
    <name type="scientific">Enterobacter asburiae</name>
    <dbReference type="NCBI Taxonomy" id="61645"/>
    <lineage>
        <taxon>Bacteria</taxon>
        <taxon>Pseudomonadati</taxon>
        <taxon>Pseudomonadota</taxon>
        <taxon>Gammaproteobacteria</taxon>
        <taxon>Enterobacterales</taxon>
        <taxon>Enterobacteriaceae</taxon>
        <taxon>Enterobacter</taxon>
        <taxon>Enterobacter cloacae complex</taxon>
    </lineage>
</organism>
<gene>
    <name evidence="1" type="ORF">KZX48_17990</name>
</gene>
<reference evidence="1" key="1">
    <citation type="submission" date="2021-07" db="EMBL/GenBank/DDBJ databases">
        <title>Characterization of Emerging Pathogens Carrying KPC-2 Gene in IncP-6 Plasmids Isolated from Urban Sewage in Argentina.</title>
        <authorList>
            <person name="Ghiglione B."/>
            <person name="Haim M.S."/>
            <person name="Dropa M."/>
        </authorList>
    </citation>
    <scope>NUCLEOTIDE SEQUENCE</scope>
    <source>
        <strain evidence="1">WW-19C</strain>
    </source>
</reference>
<dbReference type="EMBL" id="CP080107">
    <property type="protein sequence ID" value="QYD25901.1"/>
    <property type="molecule type" value="Genomic_DNA"/>
</dbReference>
<dbReference type="AlphaFoldDB" id="A0AAQ0EQ49"/>
<dbReference type="SUPFAM" id="SSF47413">
    <property type="entry name" value="lambda repressor-like DNA-binding domains"/>
    <property type="match status" value="1"/>
</dbReference>
<sequence length="89" mass="10050">MDEKIRSRLRSAVSQRAIAKALGISPQAVNQWFSKSVIPPRYVLPICEMTGWKIVPHDVRPELYPSPEDGIPAHLRLGLDAANKKRMDM</sequence>